<dbReference type="PANTHER" id="PTHR12472">
    <property type="entry name" value="RAB3-GAP REGULATORY DOMAIN"/>
    <property type="match status" value="1"/>
</dbReference>
<dbReference type="EMBL" id="MCGT01000010">
    <property type="protein sequence ID" value="ORX56148.1"/>
    <property type="molecule type" value="Genomic_DNA"/>
</dbReference>
<dbReference type="InterPro" id="IPR032839">
    <property type="entry name" value="RAB3GAP_N"/>
</dbReference>
<dbReference type="AlphaFoldDB" id="A0A1X2GKI6"/>
<dbReference type="PANTHER" id="PTHR12472:SF0">
    <property type="entry name" value="RAB3 GTPASE-ACTIVATING PROTEIN NON-CATALYTIC SUBUNIT"/>
    <property type="match status" value="1"/>
</dbReference>
<feature type="domain" description="Rab3-GAP regulatory subunit N-terminal" evidence="2">
    <location>
        <begin position="103"/>
        <end position="300"/>
    </location>
</feature>
<dbReference type="STRING" id="101127.A0A1X2GKI6"/>
<organism evidence="3 4">
    <name type="scientific">Hesseltinella vesiculosa</name>
    <dbReference type="NCBI Taxonomy" id="101127"/>
    <lineage>
        <taxon>Eukaryota</taxon>
        <taxon>Fungi</taxon>
        <taxon>Fungi incertae sedis</taxon>
        <taxon>Mucoromycota</taxon>
        <taxon>Mucoromycotina</taxon>
        <taxon>Mucoromycetes</taxon>
        <taxon>Mucorales</taxon>
        <taxon>Cunninghamellaceae</taxon>
        <taxon>Hesseltinella</taxon>
    </lineage>
</organism>
<evidence type="ECO:0000256" key="1">
    <source>
        <dbReference type="SAM" id="MobiDB-lite"/>
    </source>
</evidence>
<dbReference type="OrthoDB" id="360390at2759"/>
<reference evidence="3 4" key="1">
    <citation type="submission" date="2016-07" db="EMBL/GenBank/DDBJ databases">
        <title>Pervasive Adenine N6-methylation of Active Genes in Fungi.</title>
        <authorList>
            <consortium name="DOE Joint Genome Institute"/>
            <person name="Mondo S.J."/>
            <person name="Dannebaum R.O."/>
            <person name="Kuo R.C."/>
            <person name="Labutti K."/>
            <person name="Haridas S."/>
            <person name="Kuo A."/>
            <person name="Salamov A."/>
            <person name="Ahrendt S.R."/>
            <person name="Lipzen A."/>
            <person name="Sullivan W."/>
            <person name="Andreopoulos W.B."/>
            <person name="Clum A."/>
            <person name="Lindquist E."/>
            <person name="Daum C."/>
            <person name="Ramamoorthy G.K."/>
            <person name="Gryganskyi A."/>
            <person name="Culley D."/>
            <person name="Magnuson J.K."/>
            <person name="James T.Y."/>
            <person name="O'Malley M.A."/>
            <person name="Stajich J.E."/>
            <person name="Spatafora J.W."/>
            <person name="Visel A."/>
            <person name="Grigoriev I.V."/>
        </authorList>
    </citation>
    <scope>NUCLEOTIDE SEQUENCE [LARGE SCALE GENOMIC DNA]</scope>
    <source>
        <strain evidence="3 4">NRRL 3301</strain>
    </source>
</reference>
<gene>
    <name evidence="3" type="ORF">DM01DRAFT_1382443</name>
</gene>
<accession>A0A1X2GKI6</accession>
<feature type="domain" description="Rab3-GAP regulatory subunit N-terminal" evidence="2">
    <location>
        <begin position="372"/>
        <end position="580"/>
    </location>
</feature>
<feature type="region of interest" description="Disordered" evidence="1">
    <location>
        <begin position="26"/>
        <end position="81"/>
    </location>
</feature>
<sequence length="638" mass="69853">MLFKTALEPQYRIPTPVLSILVGKLPKNVTTPAPKDDDPWEKEWSWGVDYESRNDKDTSDSSLSPSPVPSPDTHVSSSATIADPAANPADPVVPMPPIVKEAYLVSASAAGHTIVLAYSSKFVVLQLFADQGEYIVIGQSPLLSEDDTITSLLCLPLFIPSIRKIQIFVMVGYKSGWLRVFSSNGTLLTAQLLETSPLVSIKLRTPPPPSASGRKATPEQKFGAGTLATHHDDEDITLLFDNNHVVSIDGQTFWAVLRVCDGQRESGYDASKMRSSFSYKKWYLDQQEQINDVISLGPSMFNNRPVQDISRAWWSPLSGTPCEMDPSIASAVQWTFASPQKSNAGATQPTLSSALSSSPASTSIAPNNFTPCTATARYIAVGREPMIGFYATHETSRPFLSTVSMVSWAVSRVASPVFSLAKSWWSGQSIQDATSSSPPLYQQDMLEAPQAIEVATPLPCICRLSDTSRVIQSISVAPPYQHSQHHTLAATSDALGRVILWDIQRGYMVSMWKGMRDARCGWIQYQPSWLEKKNGSHRRSYLFLVIYSSRRGLLKIFRVRHGSTQQQVGVFHVGTGHRLVACEREPLGSSMASAERRKTAASQGEECGIPSCCLLIAPDGEVRKIAVYPVDPTNPSSQ</sequence>
<comment type="caution">
    <text evidence="3">The sequence shown here is derived from an EMBL/GenBank/DDBJ whole genome shotgun (WGS) entry which is preliminary data.</text>
</comment>
<proteinExistence type="predicted"/>
<evidence type="ECO:0000259" key="2">
    <source>
        <dbReference type="Pfam" id="PF14655"/>
    </source>
</evidence>
<dbReference type="InterPro" id="IPR026059">
    <property type="entry name" value="Rab3GAP2"/>
</dbReference>
<keyword evidence="4" id="KW-1185">Reference proteome</keyword>
<evidence type="ECO:0000313" key="4">
    <source>
        <dbReference type="Proteomes" id="UP000242146"/>
    </source>
</evidence>
<dbReference type="Proteomes" id="UP000242146">
    <property type="component" value="Unassembled WGS sequence"/>
</dbReference>
<feature type="compositionally biased region" description="Basic and acidic residues" evidence="1">
    <location>
        <begin position="34"/>
        <end position="59"/>
    </location>
</feature>
<evidence type="ECO:0000313" key="3">
    <source>
        <dbReference type="EMBL" id="ORX56148.1"/>
    </source>
</evidence>
<dbReference type="Pfam" id="PF14655">
    <property type="entry name" value="RAB3GAP2_N"/>
    <property type="match status" value="2"/>
</dbReference>
<name>A0A1X2GKI6_9FUNG</name>
<protein>
    <recommendedName>
        <fullName evidence="2">Rab3-GAP regulatory subunit N-terminal domain-containing protein</fullName>
    </recommendedName>
</protein>